<evidence type="ECO:0000313" key="2">
    <source>
        <dbReference type="Proteomes" id="UP000186917"/>
    </source>
</evidence>
<dbReference type="SUPFAM" id="SSF56935">
    <property type="entry name" value="Porins"/>
    <property type="match status" value="1"/>
</dbReference>
<dbReference type="Proteomes" id="UP000186917">
    <property type="component" value="Unassembled WGS sequence"/>
</dbReference>
<dbReference type="STRING" id="477680.SAMN05421788_11420"/>
<name>A0A1N7RGY7_9BACT</name>
<reference evidence="2" key="1">
    <citation type="submission" date="2017-01" db="EMBL/GenBank/DDBJ databases">
        <authorList>
            <person name="Varghese N."/>
            <person name="Submissions S."/>
        </authorList>
    </citation>
    <scope>NUCLEOTIDE SEQUENCE [LARGE SCALE GENOMIC DNA]</scope>
    <source>
        <strain evidence="2">DSM 21054</strain>
    </source>
</reference>
<sequence length="844" mass="95139">METTHLRQPITNAMKTSAKFACIFLLLHVRLSAQDSIRLITMDALLQSEENTTFIASLLTASRDNISNTLAFQFNAFRFRQRGYGTDMYGTYVNGLPVQSLENGNTWWASWSGLNDVMRNREGVAGLRNATFAFGAPGGNTQMDVRAGKQRKQTNITYAFSNRQYTHRLSYSYASGYNSKGWAIAFSLSRRWAAEGYAPGTSYNSNSYFMAIDKKAGSHHLLSLVLAGATTRSGMQAAAVQQTIQLTGNPWYNPYWGYQDGRKRNSNISNVHQPQVLFTHDFHPASHTTLITTIGYTAGARSVSGLDWYNAADPRPDYYRYLPDYVDNQAQKDQLTQAWSASHSSVSQINWDRLYNVNNSNVTTISDANGIAGNSVTGLRSSYILQQRITQVKQVAISSTLNIQPWTHVSVTAGVLYQWQRNRYYKKVEDLLGGDWFVDVNQFAEREEPDNKEALQNDLYHPNRLVTKGGLFGYHYDVVMTNAAAWLQCNYSLAHADVFVAGTVSSAQFYRIGYMRNGLFPYSSFGTSPVNSFMGYAGKMGLTWKFTGRHYAFVHAGYWVKPPYANSVYISPRTSSAQQDKVTAEIIQLAEAGYQLNAPKLSVKTVFYLTQTQHGLKVLSFYHDEYRNFVNYALSNIGKWYAGIETGIEAKLTPTLTLSMVAAVGRYYYHQRQQATVTADNSAAVLEKTTVFSKNYRLGNSPQEAYSATLMYRSPDAWFVSASGNYARMQWLEANPLRLTPQATDNVSNTTPLFQQIIQQQQWPAQATVNVFAGYTYRKVSKKKKSTYYNLYASINNLLNNRSIVAGAYEQLRFDFETKNRNTYPPKLLYGMGVNYAISLGIRY</sequence>
<dbReference type="EMBL" id="FTOR01000014">
    <property type="protein sequence ID" value="SIT33927.1"/>
    <property type="molecule type" value="Genomic_DNA"/>
</dbReference>
<evidence type="ECO:0000313" key="1">
    <source>
        <dbReference type="EMBL" id="SIT33927.1"/>
    </source>
</evidence>
<accession>A0A1N7RGY7</accession>
<keyword evidence="2" id="KW-1185">Reference proteome</keyword>
<dbReference type="AlphaFoldDB" id="A0A1N7RGY7"/>
<organism evidence="1 2">
    <name type="scientific">Filimonas lacunae</name>
    <dbReference type="NCBI Taxonomy" id="477680"/>
    <lineage>
        <taxon>Bacteria</taxon>
        <taxon>Pseudomonadati</taxon>
        <taxon>Bacteroidota</taxon>
        <taxon>Chitinophagia</taxon>
        <taxon>Chitinophagales</taxon>
        <taxon>Chitinophagaceae</taxon>
        <taxon>Filimonas</taxon>
    </lineage>
</organism>
<evidence type="ECO:0008006" key="3">
    <source>
        <dbReference type="Google" id="ProtNLM"/>
    </source>
</evidence>
<gene>
    <name evidence="1" type="ORF">SAMN05421788_11420</name>
</gene>
<protein>
    <recommendedName>
        <fullName evidence="3">TonB-dependent receptor</fullName>
    </recommendedName>
</protein>
<proteinExistence type="predicted"/>